<name>A0A4Y2B5S4_ARAVE</name>
<dbReference type="EMBL" id="BGPR01000050">
    <property type="protein sequence ID" value="GBL86809.1"/>
    <property type="molecule type" value="Genomic_DNA"/>
</dbReference>
<reference evidence="1 2" key="1">
    <citation type="journal article" date="2019" name="Sci. Rep.">
        <title>Orb-weaving spider Araneus ventricosus genome elucidates the spidroin gene catalogue.</title>
        <authorList>
            <person name="Kono N."/>
            <person name="Nakamura H."/>
            <person name="Ohtoshi R."/>
            <person name="Moran D.A.P."/>
            <person name="Shinohara A."/>
            <person name="Yoshida Y."/>
            <person name="Fujiwara M."/>
            <person name="Mori M."/>
            <person name="Tomita M."/>
            <person name="Arakawa K."/>
        </authorList>
    </citation>
    <scope>NUCLEOTIDE SEQUENCE [LARGE SCALE GENOMIC DNA]</scope>
</reference>
<evidence type="ECO:0000313" key="1">
    <source>
        <dbReference type="EMBL" id="GBL86809.1"/>
    </source>
</evidence>
<protein>
    <submittedName>
        <fullName evidence="1">Uncharacterized protein</fullName>
    </submittedName>
</protein>
<organism evidence="1 2">
    <name type="scientific">Araneus ventricosus</name>
    <name type="common">Orbweaver spider</name>
    <name type="synonym">Epeira ventricosa</name>
    <dbReference type="NCBI Taxonomy" id="182803"/>
    <lineage>
        <taxon>Eukaryota</taxon>
        <taxon>Metazoa</taxon>
        <taxon>Ecdysozoa</taxon>
        <taxon>Arthropoda</taxon>
        <taxon>Chelicerata</taxon>
        <taxon>Arachnida</taxon>
        <taxon>Araneae</taxon>
        <taxon>Araneomorphae</taxon>
        <taxon>Entelegynae</taxon>
        <taxon>Araneoidea</taxon>
        <taxon>Araneidae</taxon>
        <taxon>Araneus</taxon>
    </lineage>
</organism>
<keyword evidence="2" id="KW-1185">Reference proteome</keyword>
<comment type="caution">
    <text evidence="1">The sequence shown here is derived from an EMBL/GenBank/DDBJ whole genome shotgun (WGS) entry which is preliminary data.</text>
</comment>
<dbReference type="AlphaFoldDB" id="A0A4Y2B5S4"/>
<sequence>MQGHYCLSNRKSTLGLEDHGFQIRFRPRRICGSGERLIYIHSSNDFTSDWFGILENLFSEQVLTILYNHCSNLQIRSHNKTPAPSNRILDILNQIK</sequence>
<accession>A0A4Y2B5S4</accession>
<proteinExistence type="predicted"/>
<evidence type="ECO:0000313" key="2">
    <source>
        <dbReference type="Proteomes" id="UP000499080"/>
    </source>
</evidence>
<gene>
    <name evidence="1" type="ORF">AVEN_96043_1</name>
</gene>
<dbReference type="Proteomes" id="UP000499080">
    <property type="component" value="Unassembled WGS sequence"/>
</dbReference>